<protein>
    <submittedName>
        <fullName evidence="2">Uncharacterized protein</fullName>
    </submittedName>
</protein>
<dbReference type="EMBL" id="JBBPBN010000019">
    <property type="protein sequence ID" value="KAK9018130.1"/>
    <property type="molecule type" value="Genomic_DNA"/>
</dbReference>
<evidence type="ECO:0000256" key="1">
    <source>
        <dbReference type="SAM" id="MobiDB-lite"/>
    </source>
</evidence>
<keyword evidence="3" id="KW-1185">Reference proteome</keyword>
<feature type="region of interest" description="Disordered" evidence="1">
    <location>
        <begin position="175"/>
        <end position="203"/>
    </location>
</feature>
<proteinExistence type="predicted"/>
<dbReference type="PANTHER" id="PTHR33527:SF45">
    <property type="entry name" value="RRM DOMAIN-CONTAINING PROTEIN"/>
    <property type="match status" value="1"/>
</dbReference>
<feature type="region of interest" description="Disordered" evidence="1">
    <location>
        <begin position="1"/>
        <end position="35"/>
    </location>
</feature>
<gene>
    <name evidence="2" type="ORF">V6N11_001111</name>
</gene>
<dbReference type="Proteomes" id="UP001396334">
    <property type="component" value="Unassembled WGS sequence"/>
</dbReference>
<evidence type="ECO:0000313" key="2">
    <source>
        <dbReference type="EMBL" id="KAK9018130.1"/>
    </source>
</evidence>
<evidence type="ECO:0000313" key="3">
    <source>
        <dbReference type="Proteomes" id="UP001396334"/>
    </source>
</evidence>
<organism evidence="2 3">
    <name type="scientific">Hibiscus sabdariffa</name>
    <name type="common">roselle</name>
    <dbReference type="NCBI Taxonomy" id="183260"/>
    <lineage>
        <taxon>Eukaryota</taxon>
        <taxon>Viridiplantae</taxon>
        <taxon>Streptophyta</taxon>
        <taxon>Embryophyta</taxon>
        <taxon>Tracheophyta</taxon>
        <taxon>Spermatophyta</taxon>
        <taxon>Magnoliopsida</taxon>
        <taxon>eudicotyledons</taxon>
        <taxon>Gunneridae</taxon>
        <taxon>Pentapetalae</taxon>
        <taxon>rosids</taxon>
        <taxon>malvids</taxon>
        <taxon>Malvales</taxon>
        <taxon>Malvaceae</taxon>
        <taxon>Malvoideae</taxon>
        <taxon>Hibiscus</taxon>
    </lineage>
</organism>
<dbReference type="PANTHER" id="PTHR33527">
    <property type="entry name" value="OS07G0274300 PROTEIN"/>
    <property type="match status" value="1"/>
</dbReference>
<name>A0ABR2RYS4_9ROSI</name>
<accession>A0ABR2RYS4</accession>
<comment type="caution">
    <text evidence="2">The sequence shown here is derived from an EMBL/GenBank/DDBJ whole genome shotgun (WGS) entry which is preliminary data.</text>
</comment>
<reference evidence="2 3" key="1">
    <citation type="journal article" date="2024" name="G3 (Bethesda)">
        <title>Genome assembly of Hibiscus sabdariffa L. provides insights into metabolisms of medicinal natural products.</title>
        <authorList>
            <person name="Kim T."/>
        </authorList>
    </citation>
    <scope>NUCLEOTIDE SEQUENCE [LARGE SCALE GENOMIC DNA]</scope>
    <source>
        <strain evidence="2">TK-2024</strain>
        <tissue evidence="2">Old leaves</tissue>
    </source>
</reference>
<feature type="compositionally biased region" description="Gly residues" evidence="1">
    <location>
        <begin position="16"/>
        <end position="28"/>
    </location>
</feature>
<sequence>MDGSHKALSSGETTPPGGGGGGGSGSGSGNIQTLDPNAKEWSFKTNGAPKEDRCLYITFSNGHPIADHRIRRFFTLKYGDCLERVYVYRPGPNDVKETNITTPQFGKVIFKTCWIPLTLTQCGKREIKFIVDGKPLWCKKWPGLWDPPTQLRAELDAESRGAAAEDLATCRTRGLTGSEGPRHLQGTRSSWAWETSPPVGRKV</sequence>